<accession>A0AAV1F2Z9</accession>
<evidence type="ECO:0000313" key="3">
    <source>
        <dbReference type="Proteomes" id="UP001178508"/>
    </source>
</evidence>
<feature type="region of interest" description="Disordered" evidence="1">
    <location>
        <begin position="1"/>
        <end position="28"/>
    </location>
</feature>
<sequence>MSVCSDDGPTDPDPERRQLSTEGERAPASCTARAIITAEVLKRQGDLKDGDGDLLFTGGSGDLT</sequence>
<keyword evidence="3" id="KW-1185">Reference proteome</keyword>
<reference evidence="2" key="1">
    <citation type="submission" date="2023-08" db="EMBL/GenBank/DDBJ databases">
        <authorList>
            <person name="Alioto T."/>
            <person name="Alioto T."/>
            <person name="Gomez Garrido J."/>
        </authorList>
    </citation>
    <scope>NUCLEOTIDE SEQUENCE</scope>
</reference>
<protein>
    <submittedName>
        <fullName evidence="2">Uncharacterized protein</fullName>
    </submittedName>
</protein>
<dbReference type="Proteomes" id="UP001178508">
    <property type="component" value="Chromosome 4"/>
</dbReference>
<evidence type="ECO:0000256" key="1">
    <source>
        <dbReference type="SAM" id="MobiDB-lite"/>
    </source>
</evidence>
<proteinExistence type="predicted"/>
<dbReference type="AlphaFoldDB" id="A0AAV1F2Z9"/>
<organism evidence="2 3">
    <name type="scientific">Xyrichtys novacula</name>
    <name type="common">Pearly razorfish</name>
    <name type="synonym">Hemipteronotus novacula</name>
    <dbReference type="NCBI Taxonomy" id="13765"/>
    <lineage>
        <taxon>Eukaryota</taxon>
        <taxon>Metazoa</taxon>
        <taxon>Chordata</taxon>
        <taxon>Craniata</taxon>
        <taxon>Vertebrata</taxon>
        <taxon>Euteleostomi</taxon>
        <taxon>Actinopterygii</taxon>
        <taxon>Neopterygii</taxon>
        <taxon>Teleostei</taxon>
        <taxon>Neoteleostei</taxon>
        <taxon>Acanthomorphata</taxon>
        <taxon>Eupercaria</taxon>
        <taxon>Labriformes</taxon>
        <taxon>Labridae</taxon>
        <taxon>Xyrichtys</taxon>
    </lineage>
</organism>
<feature type="compositionally biased region" description="Basic and acidic residues" evidence="1">
    <location>
        <begin position="13"/>
        <end position="25"/>
    </location>
</feature>
<evidence type="ECO:0000313" key="2">
    <source>
        <dbReference type="EMBL" id="CAJ1055290.1"/>
    </source>
</evidence>
<gene>
    <name evidence="2" type="ORF">XNOV1_A039451</name>
</gene>
<name>A0AAV1F2Z9_XYRNO</name>
<dbReference type="EMBL" id="OY660867">
    <property type="protein sequence ID" value="CAJ1055290.1"/>
    <property type="molecule type" value="Genomic_DNA"/>
</dbReference>